<feature type="signal peptide" evidence="1">
    <location>
        <begin position="1"/>
        <end position="24"/>
    </location>
</feature>
<organism evidence="2 3">
    <name type="scientific">Rhizosaccharibacter radicis</name>
    <dbReference type="NCBI Taxonomy" id="2782605"/>
    <lineage>
        <taxon>Bacteria</taxon>
        <taxon>Pseudomonadati</taxon>
        <taxon>Pseudomonadota</taxon>
        <taxon>Alphaproteobacteria</taxon>
        <taxon>Acetobacterales</taxon>
        <taxon>Acetobacteraceae</taxon>
        <taxon>Rhizosaccharibacter</taxon>
    </lineage>
</organism>
<dbReference type="Pfam" id="PF14366">
    <property type="entry name" value="DUF4410"/>
    <property type="match status" value="1"/>
</dbReference>
<keyword evidence="1" id="KW-0732">Signal</keyword>
<name>A0ABT1W1G7_9PROT</name>
<comment type="caution">
    <text evidence="2">The sequence shown here is derived from an EMBL/GenBank/DDBJ whole genome shotgun (WGS) entry which is preliminary data.</text>
</comment>
<dbReference type="InterPro" id="IPR025522">
    <property type="entry name" value="DUF4410"/>
</dbReference>
<dbReference type="EMBL" id="JAMZEJ010000011">
    <property type="protein sequence ID" value="MCQ8242424.1"/>
    <property type="molecule type" value="Genomic_DNA"/>
</dbReference>
<dbReference type="PROSITE" id="PS51257">
    <property type="entry name" value="PROKAR_LIPOPROTEIN"/>
    <property type="match status" value="1"/>
</dbReference>
<evidence type="ECO:0000313" key="3">
    <source>
        <dbReference type="Proteomes" id="UP001524547"/>
    </source>
</evidence>
<accession>A0ABT1W1G7</accession>
<dbReference type="RefSeq" id="WP_422921176.1">
    <property type="nucleotide sequence ID" value="NZ_JAMZEJ010000011.1"/>
</dbReference>
<proteinExistence type="predicted"/>
<keyword evidence="3" id="KW-1185">Reference proteome</keyword>
<reference evidence="2 3" key="1">
    <citation type="submission" date="2022-06" db="EMBL/GenBank/DDBJ databases">
        <title>Rhizosaccharibacter gen. nov. sp. nov. KSS12, endophytic bacteria isolated from sugarcane.</title>
        <authorList>
            <person name="Pitiwittayakul N."/>
        </authorList>
    </citation>
    <scope>NUCLEOTIDE SEQUENCE [LARGE SCALE GENOMIC DNA]</scope>
    <source>
        <strain evidence="2 3">KSS12</strain>
    </source>
</reference>
<sequence>MSHLVRRFPALRSLVLLGSLTGCAGTHVSGETMELPPRAMPPPRSIAIVVSDGSPVPRRAGRIARHLRDVRLAAGLLRQELERQLAAHGLAIASPQRPAELELRCRITEVRSGSEAARLLIGYGAGKAVLRVSAALEVPGRTDRPLLSFSTAGTTGAMPGAGLGAASAAGAAGTALHMVGPALGAVGTLRQGLPLEVQEAVRRTDQELARYFAARGWPYPPPRSPS</sequence>
<evidence type="ECO:0000313" key="2">
    <source>
        <dbReference type="EMBL" id="MCQ8242424.1"/>
    </source>
</evidence>
<gene>
    <name evidence="2" type="ORF">NFI88_16445</name>
</gene>
<dbReference type="Proteomes" id="UP001524547">
    <property type="component" value="Unassembled WGS sequence"/>
</dbReference>
<feature type="chain" id="PRO_5045524201" evidence="1">
    <location>
        <begin position="25"/>
        <end position="226"/>
    </location>
</feature>
<protein>
    <submittedName>
        <fullName evidence="2">DUF4410 domain-containing protein</fullName>
    </submittedName>
</protein>
<evidence type="ECO:0000256" key="1">
    <source>
        <dbReference type="SAM" id="SignalP"/>
    </source>
</evidence>